<comment type="catalytic activity">
    <reaction evidence="5">
        <text>alpha-D-glucose = beta-D-glucose</text>
        <dbReference type="Rhea" id="RHEA:10264"/>
        <dbReference type="ChEBI" id="CHEBI:15903"/>
        <dbReference type="ChEBI" id="CHEBI:17925"/>
        <dbReference type="EC" id="5.1.3.3"/>
    </reaction>
</comment>
<protein>
    <recommendedName>
        <fullName evidence="5">Aldose 1-epimerase</fullName>
        <ecNumber evidence="5">5.1.3.3</ecNumber>
    </recommendedName>
</protein>
<proteinExistence type="inferred from homology"/>
<evidence type="ECO:0000313" key="7">
    <source>
        <dbReference type="Proteomes" id="UP000637267"/>
    </source>
</evidence>
<dbReference type="InterPro" id="IPR011013">
    <property type="entry name" value="Gal_mutarotase_sf_dom"/>
</dbReference>
<evidence type="ECO:0000256" key="4">
    <source>
        <dbReference type="ARBA" id="ARBA00023277"/>
    </source>
</evidence>
<dbReference type="RefSeq" id="WP_188705568.1">
    <property type="nucleotide sequence ID" value="NZ_BMLX01000005.1"/>
</dbReference>
<dbReference type="EC" id="5.1.3.3" evidence="5"/>
<comment type="similarity">
    <text evidence="2 5">Belongs to the aldose epimerase family.</text>
</comment>
<accession>A0ABQ2PCL8</accession>
<sequence>MSILPIQTTPWDNGASLFTLRNSHDMRVVVTDVGASLVSWYAPDRAGRMADVLLGYGDAAGYLDGSGFFGSVAGRWANRIKGARFNIDGQEFSPDANEGANHLHGGFAGFHNQRWQAHVSLDSLRLSLISPDGAGGFPGNLRVEVDYRLDDTGTLTIAYAAATDAPTPLNLTSHAYFNLSGGESDVRDHLLSINADQYLAIDDESIPVATVPVAGSPFDFRTAAPVGTRLDWPDEQLTVASGFDHCYVLNGEPGVLRDVATLYDPGSGREMVTSTTERGLQLYTGNFLDGMKGRRAWQARDGLCLEAQRFPNQINSEDAELVILRPGKIYRQVTTYRLGVRN</sequence>
<keyword evidence="7" id="KW-1185">Reference proteome</keyword>
<dbReference type="CDD" id="cd09019">
    <property type="entry name" value="galactose_mutarotase_like"/>
    <property type="match status" value="1"/>
</dbReference>
<dbReference type="Gene3D" id="2.70.98.10">
    <property type="match status" value="1"/>
</dbReference>
<evidence type="ECO:0000256" key="5">
    <source>
        <dbReference type="PIRNR" id="PIRNR005096"/>
    </source>
</evidence>
<name>A0ABQ2PCL8_9NEIS</name>
<keyword evidence="3 5" id="KW-0413">Isomerase</keyword>
<evidence type="ECO:0000256" key="3">
    <source>
        <dbReference type="ARBA" id="ARBA00023235"/>
    </source>
</evidence>
<dbReference type="Pfam" id="PF01263">
    <property type="entry name" value="Aldose_epim"/>
    <property type="match status" value="1"/>
</dbReference>
<dbReference type="PANTHER" id="PTHR10091:SF0">
    <property type="entry name" value="GALACTOSE MUTAROTASE"/>
    <property type="match status" value="1"/>
</dbReference>
<organism evidence="6 7">
    <name type="scientific">Silvimonas iriomotensis</name>
    <dbReference type="NCBI Taxonomy" id="449662"/>
    <lineage>
        <taxon>Bacteria</taxon>
        <taxon>Pseudomonadati</taxon>
        <taxon>Pseudomonadota</taxon>
        <taxon>Betaproteobacteria</taxon>
        <taxon>Neisseriales</taxon>
        <taxon>Chitinibacteraceae</taxon>
        <taxon>Silvimonas</taxon>
    </lineage>
</organism>
<evidence type="ECO:0000313" key="6">
    <source>
        <dbReference type="EMBL" id="GGP23284.1"/>
    </source>
</evidence>
<reference evidence="7" key="1">
    <citation type="journal article" date="2019" name="Int. J. Syst. Evol. Microbiol.">
        <title>The Global Catalogue of Microorganisms (GCM) 10K type strain sequencing project: providing services to taxonomists for standard genome sequencing and annotation.</title>
        <authorList>
            <consortium name="The Broad Institute Genomics Platform"/>
            <consortium name="The Broad Institute Genome Sequencing Center for Infectious Disease"/>
            <person name="Wu L."/>
            <person name="Ma J."/>
        </authorList>
    </citation>
    <scope>NUCLEOTIDE SEQUENCE [LARGE SCALE GENOMIC DNA]</scope>
    <source>
        <strain evidence="7">CGMCC 1.8859</strain>
    </source>
</reference>
<gene>
    <name evidence="6" type="primary">galM</name>
    <name evidence="6" type="ORF">GCM10010970_32840</name>
</gene>
<evidence type="ECO:0000256" key="1">
    <source>
        <dbReference type="ARBA" id="ARBA00005028"/>
    </source>
</evidence>
<dbReference type="PIRSF" id="PIRSF005096">
    <property type="entry name" value="GALM"/>
    <property type="match status" value="1"/>
</dbReference>
<comment type="caution">
    <text evidence="6">The sequence shown here is derived from an EMBL/GenBank/DDBJ whole genome shotgun (WGS) entry which is preliminary data.</text>
</comment>
<keyword evidence="4 5" id="KW-0119">Carbohydrate metabolism</keyword>
<dbReference type="NCBIfam" id="NF008277">
    <property type="entry name" value="PRK11055.1"/>
    <property type="match status" value="1"/>
</dbReference>
<dbReference type="InterPro" id="IPR014718">
    <property type="entry name" value="GH-type_carb-bd"/>
</dbReference>
<dbReference type="InterPro" id="IPR008183">
    <property type="entry name" value="Aldose_1/G6P_1-epimerase"/>
</dbReference>
<dbReference type="Proteomes" id="UP000637267">
    <property type="component" value="Unassembled WGS sequence"/>
</dbReference>
<evidence type="ECO:0000256" key="2">
    <source>
        <dbReference type="ARBA" id="ARBA00006206"/>
    </source>
</evidence>
<dbReference type="PANTHER" id="PTHR10091">
    <property type="entry name" value="ALDOSE-1-EPIMERASE"/>
    <property type="match status" value="1"/>
</dbReference>
<dbReference type="InterPro" id="IPR047215">
    <property type="entry name" value="Galactose_mutarotase-like"/>
</dbReference>
<dbReference type="EMBL" id="BMLX01000005">
    <property type="protein sequence ID" value="GGP23284.1"/>
    <property type="molecule type" value="Genomic_DNA"/>
</dbReference>
<dbReference type="InterPro" id="IPR015443">
    <property type="entry name" value="Aldose_1-epimerase"/>
</dbReference>
<comment type="pathway">
    <text evidence="1 5">Carbohydrate metabolism; hexose metabolism.</text>
</comment>
<dbReference type="SUPFAM" id="SSF74650">
    <property type="entry name" value="Galactose mutarotase-like"/>
    <property type="match status" value="1"/>
</dbReference>